<keyword evidence="1" id="KW-0472">Membrane</keyword>
<organism evidence="2">
    <name type="scientific">Vannella robusta</name>
    <dbReference type="NCBI Taxonomy" id="1487602"/>
    <lineage>
        <taxon>Eukaryota</taxon>
        <taxon>Amoebozoa</taxon>
        <taxon>Discosea</taxon>
        <taxon>Flabellinia</taxon>
        <taxon>Vannellidae</taxon>
        <taxon>Vannella</taxon>
    </lineage>
</organism>
<evidence type="ECO:0000313" key="2">
    <source>
        <dbReference type="EMBL" id="CAE2233587.1"/>
    </source>
</evidence>
<sequence>MEEPKSSVISFSEALREFLGTWEFSGRLSKDIPGSVSSERIMKKAKVPLARRIGLQYFVGGDVSQSISLDEDTGDVTTEAFVKGISAWQKIFHLDQRLYDVKDPLFGKATAQAYYDPNSKELVYLLDSKKVEKGRLMFIRTIEDNNMHMMIRWFPSSQDPTIYITHHRIYTRKGPPLTMGEILQKKRRKTMLSNSVTSISNRIRRSSESKTIEQPDKTALQDSPPIEVIANELVHPPPPKAASLWKSLVLPLSAVLLSIILFIMVTRI</sequence>
<protein>
    <submittedName>
        <fullName evidence="2">Uncharacterized protein</fullName>
    </submittedName>
</protein>
<name>A0A7S4IMD8_9EUKA</name>
<reference evidence="2" key="1">
    <citation type="submission" date="2021-01" db="EMBL/GenBank/DDBJ databases">
        <authorList>
            <person name="Corre E."/>
            <person name="Pelletier E."/>
            <person name="Niang G."/>
            <person name="Scheremetjew M."/>
            <person name="Finn R."/>
            <person name="Kale V."/>
            <person name="Holt S."/>
            <person name="Cochrane G."/>
            <person name="Meng A."/>
            <person name="Brown T."/>
            <person name="Cohen L."/>
        </authorList>
    </citation>
    <scope>NUCLEOTIDE SEQUENCE</scope>
    <source>
        <strain evidence="2">DIVA3 518/3/11/1/6</strain>
    </source>
</reference>
<dbReference type="AlphaFoldDB" id="A0A7S4IMD8"/>
<keyword evidence="1" id="KW-0812">Transmembrane</keyword>
<accession>A0A7S4IMD8</accession>
<dbReference type="EMBL" id="HBKP01020372">
    <property type="protein sequence ID" value="CAE2233587.1"/>
    <property type="molecule type" value="Transcribed_RNA"/>
</dbReference>
<feature type="transmembrane region" description="Helical" evidence="1">
    <location>
        <begin position="244"/>
        <end position="265"/>
    </location>
</feature>
<keyword evidence="1" id="KW-1133">Transmembrane helix</keyword>
<gene>
    <name evidence="2" type="ORF">VSP0166_LOCUS14375</name>
</gene>
<evidence type="ECO:0000256" key="1">
    <source>
        <dbReference type="SAM" id="Phobius"/>
    </source>
</evidence>
<proteinExistence type="predicted"/>